<reference evidence="6 7" key="1">
    <citation type="journal article" date="2009" name="Appl. Environ. Microbiol.">
        <title>Three genomes from the phylum Acidobacteria provide insight into the lifestyles of these microorganisms in soils.</title>
        <authorList>
            <person name="Ward N.L."/>
            <person name="Challacombe J.F."/>
            <person name="Janssen P.H."/>
            <person name="Henrissat B."/>
            <person name="Coutinho P.M."/>
            <person name="Wu M."/>
            <person name="Xie G."/>
            <person name="Haft D.H."/>
            <person name="Sait M."/>
            <person name="Badger J."/>
            <person name="Barabote R.D."/>
            <person name="Bradley B."/>
            <person name="Brettin T.S."/>
            <person name="Brinkac L.M."/>
            <person name="Bruce D."/>
            <person name="Creasy T."/>
            <person name="Daugherty S.C."/>
            <person name="Davidsen T.M."/>
            <person name="DeBoy R.T."/>
            <person name="Detter J.C."/>
            <person name="Dodson R.J."/>
            <person name="Durkin A.S."/>
            <person name="Ganapathy A."/>
            <person name="Gwinn-Giglio M."/>
            <person name="Han C.S."/>
            <person name="Khouri H."/>
            <person name="Kiss H."/>
            <person name="Kothari S.P."/>
            <person name="Madupu R."/>
            <person name="Nelson K.E."/>
            <person name="Nelson W.C."/>
            <person name="Paulsen I."/>
            <person name="Penn K."/>
            <person name="Ren Q."/>
            <person name="Rosovitz M.J."/>
            <person name="Selengut J.D."/>
            <person name="Shrivastava S."/>
            <person name="Sullivan S.A."/>
            <person name="Tapia R."/>
            <person name="Thompson L.S."/>
            <person name="Watkins K.L."/>
            <person name="Yang Q."/>
            <person name="Yu C."/>
            <person name="Zafar N."/>
            <person name="Zhou L."/>
            <person name="Kuske C.R."/>
        </authorList>
    </citation>
    <scope>NUCLEOTIDE SEQUENCE [LARGE SCALE GENOMIC DNA]</scope>
    <source>
        <strain evidence="6 7">Ellin345</strain>
    </source>
</reference>
<dbReference type="SUPFAM" id="SSF47672">
    <property type="entry name" value="Transferrin receptor-like dimerisation domain"/>
    <property type="match status" value="1"/>
</dbReference>
<protein>
    <submittedName>
        <fullName evidence="6">Glutamate carboxypeptidase II</fullName>
        <ecNumber evidence="6">3.4.17.21</ecNumber>
    </submittedName>
</protein>
<dbReference type="InterPro" id="IPR036757">
    <property type="entry name" value="TFR-like_dimer_dom_sf"/>
</dbReference>
<dbReference type="EnsemblBacteria" id="ABF41467">
    <property type="protein sequence ID" value="ABF41467"/>
    <property type="gene ID" value="Acid345_2466"/>
</dbReference>
<dbReference type="CDD" id="cd08022">
    <property type="entry name" value="M28_PSMA_like"/>
    <property type="match status" value="1"/>
</dbReference>
<dbReference type="PANTHER" id="PTHR10404">
    <property type="entry name" value="N-ACETYLATED-ALPHA-LINKED ACIDIC DIPEPTIDASE"/>
    <property type="match status" value="1"/>
</dbReference>
<name>Q1INT3_KORVE</name>
<evidence type="ECO:0000259" key="4">
    <source>
        <dbReference type="Pfam" id="PF04253"/>
    </source>
</evidence>
<dbReference type="InterPro" id="IPR046450">
    <property type="entry name" value="PA_dom_sf"/>
</dbReference>
<dbReference type="InterPro" id="IPR007484">
    <property type="entry name" value="Peptidase_M28"/>
</dbReference>
<dbReference type="EC" id="3.4.17.21" evidence="6"/>
<feature type="domain" description="Transferrin receptor-like dimerisation" evidence="4">
    <location>
        <begin position="615"/>
        <end position="720"/>
    </location>
</feature>
<dbReference type="CDD" id="cd02121">
    <property type="entry name" value="PA_GCPII_like"/>
    <property type="match status" value="1"/>
</dbReference>
<dbReference type="Pfam" id="PF04253">
    <property type="entry name" value="TFR_dimer"/>
    <property type="match status" value="1"/>
</dbReference>
<dbReference type="Gene3D" id="3.50.30.30">
    <property type="match status" value="1"/>
</dbReference>
<evidence type="ECO:0000313" key="6">
    <source>
        <dbReference type="EMBL" id="ABF41467.1"/>
    </source>
</evidence>
<gene>
    <name evidence="6" type="ordered locus">Acid345_2466</name>
</gene>
<sequence>MRPLVSLIVFWTLLIAPFLGTELGDPTKSVFEPPNAIAGFEKPIAQLALEKKFLAVPDPKHAEQDMRALTATPHLATTPEDRKTADYVLQKFKEAGLQASIEEYKVYFGIPESVSIDIVAPEGVVLHGPSPERVDGDDGSKDSRILPAFNGYTPSADVTAEVLYANYGRPEDFDTLAQAGVDVKGKLVIIRYGEIFRGVKVLQAQQRGAAGVILYSDPMDDGYFKGDVYPKGPYRPSSAVQRGDVHFMFRYPGDPTTPGAPSSATAERTEAAQSASLPKIPVLPLSYADASPILQHLAGPESPRSWQGALPFTYHLGVGPVKVHLKIAVHYEYRTIWNVIGTVKGAEYPSDIVLSGNHRDAWVFGAADPGSGTVAQLEAVRGIGQLLKAGWRPKRTIIFASWDAEEQGMVGSTEWVEQHAQELSGAVAYFNMDVAVTGPNFAAASVPSLKQFMRDVAKSVPSPQGGSVYDAWTERTSGKSPQRNEVFPDVNGSARHSSAAPPHQDVAVGDLGSGSDYTPFLEHIGVASADMGSHGPYGVYHSAFDDYTWFTKFADPKFAYEQQMARLHGLQVLRMADADVLPFDYEDYGQEIEAYIEYTKQRAAESFPEGGPKFDELTKASKRLQSAGSMLLGAVKAGRAASPARINTALRDAERAFLTNGLPSRPWFRHAIYAPGESTGYEAIVLPGITEAIEHHDQQALVEQIQLTTAAINHASEILESAHSF</sequence>
<dbReference type="SUPFAM" id="SSF52025">
    <property type="entry name" value="PA domain"/>
    <property type="match status" value="1"/>
</dbReference>
<evidence type="ECO:0000259" key="5">
    <source>
        <dbReference type="Pfam" id="PF04389"/>
    </source>
</evidence>
<feature type="region of interest" description="Disordered" evidence="2">
    <location>
        <begin position="459"/>
        <end position="508"/>
    </location>
</feature>
<evidence type="ECO:0000313" key="7">
    <source>
        <dbReference type="Proteomes" id="UP000002432"/>
    </source>
</evidence>
<dbReference type="HOGENOM" id="CLU_005688_2_1_0"/>
<dbReference type="PANTHER" id="PTHR10404:SF46">
    <property type="entry name" value="VACUOLAR PROTEIN SORTING-ASSOCIATED PROTEIN 70"/>
    <property type="match status" value="1"/>
</dbReference>
<dbReference type="Proteomes" id="UP000002432">
    <property type="component" value="Chromosome"/>
</dbReference>
<evidence type="ECO:0000259" key="3">
    <source>
        <dbReference type="Pfam" id="PF02225"/>
    </source>
</evidence>
<feature type="domain" description="Peptidase M28" evidence="5">
    <location>
        <begin position="338"/>
        <end position="476"/>
    </location>
</feature>
<dbReference type="eggNOG" id="COG2234">
    <property type="taxonomic scope" value="Bacteria"/>
</dbReference>
<dbReference type="SUPFAM" id="SSF53187">
    <property type="entry name" value="Zn-dependent exopeptidases"/>
    <property type="match status" value="1"/>
</dbReference>
<organism evidence="6 7">
    <name type="scientific">Koribacter versatilis (strain Ellin345)</name>
    <dbReference type="NCBI Taxonomy" id="204669"/>
    <lineage>
        <taxon>Bacteria</taxon>
        <taxon>Pseudomonadati</taxon>
        <taxon>Acidobacteriota</taxon>
        <taxon>Terriglobia</taxon>
        <taxon>Terriglobales</taxon>
        <taxon>Candidatus Korobacteraceae</taxon>
        <taxon>Candidatus Korobacter</taxon>
    </lineage>
</organism>
<keyword evidence="6" id="KW-0121">Carboxypeptidase</keyword>
<dbReference type="FunFam" id="3.40.630.10:FF:000101">
    <property type="entry name" value="N-acetylated alpha-linked acidic dipeptidase like 1"/>
    <property type="match status" value="1"/>
</dbReference>
<evidence type="ECO:0000256" key="1">
    <source>
        <dbReference type="ARBA" id="ARBA00005634"/>
    </source>
</evidence>
<dbReference type="KEGG" id="aba:Acid345_2466"/>
<dbReference type="EMBL" id="CP000360">
    <property type="protein sequence ID" value="ABF41467.1"/>
    <property type="molecule type" value="Genomic_DNA"/>
</dbReference>
<accession>Q1INT3</accession>
<dbReference type="InterPro" id="IPR003137">
    <property type="entry name" value="PA_domain"/>
</dbReference>
<dbReference type="RefSeq" id="WP_011523268.1">
    <property type="nucleotide sequence ID" value="NC_008009.1"/>
</dbReference>
<evidence type="ECO:0000256" key="2">
    <source>
        <dbReference type="SAM" id="MobiDB-lite"/>
    </source>
</evidence>
<dbReference type="Gene3D" id="1.20.930.40">
    <property type="entry name" value="Transferrin receptor-like, dimerisation domain"/>
    <property type="match status" value="1"/>
</dbReference>
<keyword evidence="6" id="KW-0645">Protease</keyword>
<dbReference type="InterPro" id="IPR039373">
    <property type="entry name" value="Peptidase_M28B"/>
</dbReference>
<comment type="similarity">
    <text evidence="1">Belongs to the peptidase M28 family. M28B subfamily.</text>
</comment>
<keyword evidence="6" id="KW-0378">Hydrolase</keyword>
<dbReference type="Pfam" id="PF04389">
    <property type="entry name" value="Peptidase_M28"/>
    <property type="match status" value="1"/>
</dbReference>
<dbReference type="GO" id="GO:0004181">
    <property type="term" value="F:metallocarboxypeptidase activity"/>
    <property type="evidence" value="ECO:0007669"/>
    <property type="project" value="UniProtKB-EC"/>
</dbReference>
<dbReference type="OrthoDB" id="233977at2"/>
<dbReference type="InterPro" id="IPR007365">
    <property type="entry name" value="TFR-like_dimer_dom"/>
</dbReference>
<feature type="domain" description="PA" evidence="3">
    <location>
        <begin position="158"/>
        <end position="245"/>
    </location>
</feature>
<dbReference type="AlphaFoldDB" id="Q1INT3"/>
<proteinExistence type="inferred from homology"/>
<dbReference type="Gene3D" id="3.40.630.10">
    <property type="entry name" value="Zn peptidases"/>
    <property type="match status" value="1"/>
</dbReference>
<dbReference type="Pfam" id="PF02225">
    <property type="entry name" value="PA"/>
    <property type="match status" value="1"/>
</dbReference>
<keyword evidence="7" id="KW-1185">Reference proteome</keyword>
<dbReference type="STRING" id="204669.Acid345_2466"/>